<name>A0A6P7SAG8_9MOLL</name>
<dbReference type="AlphaFoldDB" id="A0A6P7SAG8"/>
<dbReference type="InterPro" id="IPR001356">
    <property type="entry name" value="HD"/>
</dbReference>
<protein>
    <submittedName>
        <fullName evidence="10">Homeobox protein DBX1-B-like</fullName>
    </submittedName>
</protein>
<evidence type="ECO:0000313" key="10">
    <source>
        <dbReference type="RefSeq" id="XP_029635031.1"/>
    </source>
</evidence>
<dbReference type="KEGG" id="osn:115210569"/>
<evidence type="ECO:0000256" key="3">
    <source>
        <dbReference type="ARBA" id="ARBA00023242"/>
    </source>
</evidence>
<dbReference type="GO" id="GO:0000981">
    <property type="term" value="F:DNA-binding transcription factor activity, RNA polymerase II-specific"/>
    <property type="evidence" value="ECO:0007669"/>
    <property type="project" value="InterPro"/>
</dbReference>
<dbReference type="PRINTS" id="PR00031">
    <property type="entry name" value="HTHREPRESSR"/>
</dbReference>
<dbReference type="InterPro" id="IPR000047">
    <property type="entry name" value="HTH_motif"/>
</dbReference>
<sequence>MLLPKEISLGLRDRNPKHELDTSTANDDNGYSVRAIRRPCSPSRALVKFRRPSNVVSIREGHGELVSRTRLNPFRVNAAASTNNYSGTCEHLAGASAVERKPGIQTPLGTKDHQESMCTVSEPFSRKLYSAQLLPLIDVGAPLTGFSDYIRYCDPFENLRLTPSSRAFHVSLSTHHPHHHQHHHQQSTDTHSCHSLCACHTSAMAAAVAVGPQYSTAVYSSLHYPAHALSAVHAIQPPQYPITSSTDGLPGPYSILNTDQHSANQPKRKRSWSRAVFSNLQRKGLEKRFEVQKYVTKPDRRQLAAMLGLTDAQVKVWFQNRRMKWRHSQQQKDQKPGDDRNENMTEGGKEKSDLADSSKEMDNESKDSSDSSDNEEMDIENDLEAQRAIPISVTVTMPQLKCEKID</sequence>
<dbReference type="RefSeq" id="XP_029635031.1">
    <property type="nucleotide sequence ID" value="XM_029779171.2"/>
</dbReference>
<keyword evidence="1 5" id="KW-0238">DNA-binding</keyword>
<dbReference type="SMART" id="SM00389">
    <property type="entry name" value="HOX"/>
    <property type="match status" value="1"/>
</dbReference>
<dbReference type="GO" id="GO:0005634">
    <property type="term" value="C:nucleus"/>
    <property type="evidence" value="ECO:0007669"/>
    <property type="project" value="UniProtKB-SubCell"/>
</dbReference>
<keyword evidence="2 5" id="KW-0371">Homeobox</keyword>
<proteinExistence type="inferred from homology"/>
<organism evidence="9 10">
    <name type="scientific">Octopus sinensis</name>
    <name type="common">East Asian common octopus</name>
    <dbReference type="NCBI Taxonomy" id="2607531"/>
    <lineage>
        <taxon>Eukaryota</taxon>
        <taxon>Metazoa</taxon>
        <taxon>Spiralia</taxon>
        <taxon>Lophotrochozoa</taxon>
        <taxon>Mollusca</taxon>
        <taxon>Cephalopoda</taxon>
        <taxon>Coleoidea</taxon>
        <taxon>Octopodiformes</taxon>
        <taxon>Octopoda</taxon>
        <taxon>Incirrata</taxon>
        <taxon>Octopodidae</taxon>
        <taxon>Octopus</taxon>
    </lineage>
</organism>
<dbReference type="GO" id="GO:0043565">
    <property type="term" value="F:sequence-specific DNA binding"/>
    <property type="evidence" value="ECO:0007669"/>
    <property type="project" value="TreeGrafter"/>
</dbReference>
<accession>A0A6P7SAG8</accession>
<dbReference type="Proteomes" id="UP000515154">
    <property type="component" value="Linkage group LG4"/>
</dbReference>
<gene>
    <name evidence="10" type="primary">LOC115210569</name>
</gene>
<dbReference type="CDD" id="cd00086">
    <property type="entry name" value="homeodomain"/>
    <property type="match status" value="1"/>
</dbReference>
<dbReference type="PRINTS" id="PR00024">
    <property type="entry name" value="HOMEOBOX"/>
</dbReference>
<feature type="region of interest" description="Disordered" evidence="7">
    <location>
        <begin position="325"/>
        <end position="406"/>
    </location>
</feature>
<comment type="subcellular location">
    <subcellularLocation>
        <location evidence="5 6">Nucleus</location>
    </subcellularLocation>
</comment>
<dbReference type="PANTHER" id="PTHR46808:SF1">
    <property type="entry name" value="H2.0-LIKE HOMEOBOX PROTEIN"/>
    <property type="match status" value="1"/>
</dbReference>
<keyword evidence="3 5" id="KW-0539">Nucleus</keyword>
<comment type="similarity">
    <text evidence="4">Belongs to the H2.0 homeobox family.</text>
</comment>
<evidence type="ECO:0000256" key="6">
    <source>
        <dbReference type="RuleBase" id="RU000682"/>
    </source>
</evidence>
<dbReference type="InterPro" id="IPR009057">
    <property type="entry name" value="Homeodomain-like_sf"/>
</dbReference>
<evidence type="ECO:0000313" key="9">
    <source>
        <dbReference type="Proteomes" id="UP000515154"/>
    </source>
</evidence>
<dbReference type="InterPro" id="IPR052497">
    <property type="entry name" value="H2.0_Homeobox_TF"/>
</dbReference>
<evidence type="ECO:0000256" key="7">
    <source>
        <dbReference type="SAM" id="MobiDB-lite"/>
    </source>
</evidence>
<dbReference type="PROSITE" id="PS50071">
    <property type="entry name" value="HOMEOBOX_2"/>
    <property type="match status" value="1"/>
</dbReference>
<feature type="domain" description="Homeobox" evidence="8">
    <location>
        <begin position="268"/>
        <end position="328"/>
    </location>
</feature>
<dbReference type="SUPFAM" id="SSF46689">
    <property type="entry name" value="Homeodomain-like"/>
    <property type="match status" value="1"/>
</dbReference>
<dbReference type="Pfam" id="PF00046">
    <property type="entry name" value="Homeodomain"/>
    <property type="match status" value="1"/>
</dbReference>
<keyword evidence="9" id="KW-1185">Reference proteome</keyword>
<reference evidence="10" key="1">
    <citation type="submission" date="2025-08" db="UniProtKB">
        <authorList>
            <consortium name="RefSeq"/>
        </authorList>
    </citation>
    <scope>IDENTIFICATION</scope>
</reference>
<evidence type="ECO:0000259" key="8">
    <source>
        <dbReference type="PROSITE" id="PS50071"/>
    </source>
</evidence>
<evidence type="ECO:0000256" key="2">
    <source>
        <dbReference type="ARBA" id="ARBA00023155"/>
    </source>
</evidence>
<evidence type="ECO:0000256" key="1">
    <source>
        <dbReference type="ARBA" id="ARBA00023125"/>
    </source>
</evidence>
<dbReference type="InterPro" id="IPR017970">
    <property type="entry name" value="Homeobox_CS"/>
</dbReference>
<dbReference type="PANTHER" id="PTHR46808">
    <property type="entry name" value="H2.0-LIKE HOMEOBOX PROTEIN"/>
    <property type="match status" value="1"/>
</dbReference>
<feature type="compositionally biased region" description="Acidic residues" evidence="7">
    <location>
        <begin position="370"/>
        <end position="383"/>
    </location>
</feature>
<dbReference type="Gene3D" id="1.10.10.60">
    <property type="entry name" value="Homeodomain-like"/>
    <property type="match status" value="1"/>
</dbReference>
<dbReference type="PROSITE" id="PS00027">
    <property type="entry name" value="HOMEOBOX_1"/>
    <property type="match status" value="1"/>
</dbReference>
<evidence type="ECO:0000256" key="4">
    <source>
        <dbReference type="ARBA" id="ARBA00038504"/>
    </source>
</evidence>
<feature type="DNA-binding region" description="Homeobox" evidence="5">
    <location>
        <begin position="270"/>
        <end position="329"/>
    </location>
</feature>
<dbReference type="InterPro" id="IPR020479">
    <property type="entry name" value="HD_metazoa"/>
</dbReference>
<evidence type="ECO:0000256" key="5">
    <source>
        <dbReference type="PROSITE-ProRule" id="PRU00108"/>
    </source>
</evidence>
<feature type="compositionally biased region" description="Basic and acidic residues" evidence="7">
    <location>
        <begin position="330"/>
        <end position="369"/>
    </location>
</feature>